<evidence type="ECO:0000256" key="7">
    <source>
        <dbReference type="SAM" id="SignalP"/>
    </source>
</evidence>
<dbReference type="Pfam" id="PF00034">
    <property type="entry name" value="Cytochrom_C"/>
    <property type="match status" value="1"/>
</dbReference>
<dbReference type="Pfam" id="PF13442">
    <property type="entry name" value="Cytochrome_CBB3"/>
    <property type="match status" value="1"/>
</dbReference>
<evidence type="ECO:0000256" key="4">
    <source>
        <dbReference type="ARBA" id="ARBA00022982"/>
    </source>
</evidence>
<dbReference type="PROSITE" id="PS51007">
    <property type="entry name" value="CYTC"/>
    <property type="match status" value="1"/>
</dbReference>
<dbReference type="KEGG" id="bmj:BMULJ_05830"/>
<dbReference type="InterPro" id="IPR036909">
    <property type="entry name" value="Cyt_c-like_dom_sf"/>
</dbReference>
<keyword evidence="1" id="KW-0813">Transport</keyword>
<protein>
    <submittedName>
        <fullName evidence="9">Cytochrome c553</fullName>
    </submittedName>
</protein>
<reference evidence="9 10" key="1">
    <citation type="submission" date="2007-04" db="EMBL/GenBank/DDBJ databases">
        <title>Complete genome sequence of Burkholderia multivorans ATCC 17616.</title>
        <authorList>
            <person name="Ohtsubo Y."/>
            <person name="Yamashita A."/>
            <person name="Kurokawa K."/>
            <person name="Takami H."/>
            <person name="Yuhara S."/>
            <person name="Nishiyama E."/>
            <person name="Endo R."/>
            <person name="Miyazaki R."/>
            <person name="Ono A."/>
            <person name="Yano K."/>
            <person name="Ito M."/>
            <person name="Sota M."/>
            <person name="Yuji N."/>
            <person name="Hattori M."/>
            <person name="Tsuda M."/>
        </authorList>
    </citation>
    <scope>NUCLEOTIDE SEQUENCE [LARGE SCALE GENOMIC DNA]</scope>
    <source>
        <strain evidence="10">ATCC 17616 / 249</strain>
    </source>
</reference>
<keyword evidence="2 6" id="KW-0349">Heme</keyword>
<dbReference type="SUPFAM" id="SSF46626">
    <property type="entry name" value="Cytochrome c"/>
    <property type="match status" value="2"/>
</dbReference>
<evidence type="ECO:0000313" key="10">
    <source>
        <dbReference type="Proteomes" id="UP000008815"/>
    </source>
</evidence>
<evidence type="ECO:0000256" key="3">
    <source>
        <dbReference type="ARBA" id="ARBA00022723"/>
    </source>
</evidence>
<evidence type="ECO:0000256" key="1">
    <source>
        <dbReference type="ARBA" id="ARBA00022448"/>
    </source>
</evidence>
<keyword evidence="3 6" id="KW-0479">Metal-binding</keyword>
<evidence type="ECO:0000256" key="2">
    <source>
        <dbReference type="ARBA" id="ARBA00022617"/>
    </source>
</evidence>
<sequence length="231" mass="24425">MKRGSMFRLSAPILFAGFGAPFALGQIPPGPPGQPNFQSSGPAINDADRGARLAASKCAACHGADGNSTNAQYPKLAGQKAAYLYSQLWAFKDGYRRSEVMSGIAATLSNADIADAVSFFSQQSVHPDPVKDPRLRADGERIFLYGARSGRVPACAMCHGSTSQAGMPMMGMMPMMANVPSLNGQHSAYIVDQLNRFASGERQAMMMGGIAAALSDSDKKAIAEFLSNLPR</sequence>
<dbReference type="InterPro" id="IPR050597">
    <property type="entry name" value="Cytochrome_c_Oxidase_Subunit"/>
</dbReference>
<accession>A0A0H3KQX5</accession>
<dbReference type="Gene3D" id="1.10.760.10">
    <property type="entry name" value="Cytochrome c-like domain"/>
    <property type="match status" value="2"/>
</dbReference>
<dbReference type="PANTHER" id="PTHR33751:SF9">
    <property type="entry name" value="CYTOCHROME C4"/>
    <property type="match status" value="1"/>
</dbReference>
<proteinExistence type="predicted"/>
<keyword evidence="7" id="KW-0732">Signal</keyword>
<dbReference type="GO" id="GO:0020037">
    <property type="term" value="F:heme binding"/>
    <property type="evidence" value="ECO:0007669"/>
    <property type="project" value="InterPro"/>
</dbReference>
<dbReference type="GO" id="GO:0046872">
    <property type="term" value="F:metal ion binding"/>
    <property type="evidence" value="ECO:0007669"/>
    <property type="project" value="UniProtKB-KW"/>
</dbReference>
<organism evidence="9 10">
    <name type="scientific">Burkholderia multivorans (strain ATCC 17616 / 249)</name>
    <dbReference type="NCBI Taxonomy" id="395019"/>
    <lineage>
        <taxon>Bacteria</taxon>
        <taxon>Pseudomonadati</taxon>
        <taxon>Pseudomonadota</taxon>
        <taxon>Betaproteobacteria</taxon>
        <taxon>Burkholderiales</taxon>
        <taxon>Burkholderiaceae</taxon>
        <taxon>Burkholderia</taxon>
        <taxon>Burkholderia cepacia complex</taxon>
    </lineage>
</organism>
<feature type="signal peptide" evidence="7">
    <location>
        <begin position="1"/>
        <end position="25"/>
    </location>
</feature>
<evidence type="ECO:0000313" key="9">
    <source>
        <dbReference type="EMBL" id="BAG47639.1"/>
    </source>
</evidence>
<feature type="chain" id="PRO_5002614027" evidence="7">
    <location>
        <begin position="26"/>
        <end position="231"/>
    </location>
</feature>
<dbReference type="STRING" id="395019.BMULJ_05830"/>
<dbReference type="Proteomes" id="UP000008815">
    <property type="component" value="Chromosome 3"/>
</dbReference>
<keyword evidence="4" id="KW-0249">Electron transport</keyword>
<dbReference type="InterPro" id="IPR009056">
    <property type="entry name" value="Cyt_c-like_dom"/>
</dbReference>
<evidence type="ECO:0000256" key="5">
    <source>
        <dbReference type="ARBA" id="ARBA00023004"/>
    </source>
</evidence>
<dbReference type="GO" id="GO:0009055">
    <property type="term" value="F:electron transfer activity"/>
    <property type="evidence" value="ECO:0007669"/>
    <property type="project" value="InterPro"/>
</dbReference>
<dbReference type="EMBL" id="AP009387">
    <property type="protein sequence ID" value="BAG47639.1"/>
    <property type="molecule type" value="Genomic_DNA"/>
</dbReference>
<evidence type="ECO:0000256" key="6">
    <source>
        <dbReference type="PROSITE-ProRule" id="PRU00433"/>
    </source>
</evidence>
<dbReference type="AlphaFoldDB" id="A0A0H3KQX5"/>
<keyword evidence="5 6" id="KW-0408">Iron</keyword>
<dbReference type="HOGENOM" id="CLU_076280_2_1_4"/>
<keyword evidence="10" id="KW-1185">Reference proteome</keyword>
<evidence type="ECO:0000259" key="8">
    <source>
        <dbReference type="PROSITE" id="PS51007"/>
    </source>
</evidence>
<feature type="domain" description="Cytochrome c" evidence="8">
    <location>
        <begin position="45"/>
        <end position="230"/>
    </location>
</feature>
<name>A0A0H3KQX5_BURM1</name>
<dbReference type="PANTHER" id="PTHR33751">
    <property type="entry name" value="CBB3-TYPE CYTOCHROME C OXIDASE SUBUNIT FIXP"/>
    <property type="match status" value="1"/>
</dbReference>
<dbReference type="eggNOG" id="COG2863">
    <property type="taxonomic scope" value="Bacteria"/>
</dbReference>
<gene>
    <name evidence="9" type="ordered locus">BMULJ_05830</name>
</gene>